<dbReference type="Gene3D" id="3.40.50.300">
    <property type="entry name" value="P-loop containing nucleotide triphosphate hydrolases"/>
    <property type="match status" value="1"/>
</dbReference>
<name>A0A5C1QB75_9SPIO</name>
<sequence>MPGFKESTAILKIQVFPLCKVLHKGKSFIGSALGRQACDLGYKVMYKLTSRLFADLKEAKREGHYHKMLMKIVKADVLILEDFGLSTFSNDNRLALLDILEDRHGLKSTIFLSQLPVKSWHGLIGDSTIADAIMDRIVYGSYRIELKGDSLRRKKDY</sequence>
<dbReference type="OrthoDB" id="361745at2"/>
<dbReference type="GO" id="GO:0005524">
    <property type="term" value="F:ATP binding"/>
    <property type="evidence" value="ECO:0007669"/>
    <property type="project" value="InterPro"/>
</dbReference>
<dbReference type="RefSeq" id="WP_149566671.1">
    <property type="nucleotide sequence ID" value="NZ_CP035807.1"/>
</dbReference>
<keyword evidence="3" id="KW-1185">Reference proteome</keyword>
<accession>A0A5C1QB75</accession>
<evidence type="ECO:0000259" key="1">
    <source>
        <dbReference type="Pfam" id="PF01695"/>
    </source>
</evidence>
<dbReference type="Pfam" id="PF01695">
    <property type="entry name" value="IstB_IS21"/>
    <property type="match status" value="1"/>
</dbReference>
<organism evidence="2 3">
    <name type="scientific">Thiospirochaeta perfilievii</name>
    <dbReference type="NCBI Taxonomy" id="252967"/>
    <lineage>
        <taxon>Bacteria</taxon>
        <taxon>Pseudomonadati</taxon>
        <taxon>Spirochaetota</taxon>
        <taxon>Spirochaetia</taxon>
        <taxon>Spirochaetales</taxon>
        <taxon>Spirochaetaceae</taxon>
        <taxon>Thiospirochaeta</taxon>
    </lineage>
</organism>
<dbReference type="InterPro" id="IPR002611">
    <property type="entry name" value="IstB_ATP-bd"/>
</dbReference>
<reference evidence="2 3" key="2">
    <citation type="submission" date="2019-09" db="EMBL/GenBank/DDBJ databases">
        <title>Complete Genome Sequence and Methylome Analysis of free living Spirochaetas.</title>
        <authorList>
            <person name="Leshcheva N."/>
            <person name="Mikheeva N."/>
        </authorList>
    </citation>
    <scope>NUCLEOTIDE SEQUENCE [LARGE SCALE GENOMIC DNA]</scope>
    <source>
        <strain evidence="2 3">P</strain>
    </source>
</reference>
<dbReference type="SUPFAM" id="SSF52540">
    <property type="entry name" value="P-loop containing nucleoside triphosphate hydrolases"/>
    <property type="match status" value="1"/>
</dbReference>
<dbReference type="AlphaFoldDB" id="A0A5C1QB75"/>
<dbReference type="Proteomes" id="UP000323824">
    <property type="component" value="Chromosome"/>
</dbReference>
<evidence type="ECO:0000313" key="3">
    <source>
        <dbReference type="Proteomes" id="UP000323824"/>
    </source>
</evidence>
<reference evidence="2 3" key="1">
    <citation type="submission" date="2019-02" db="EMBL/GenBank/DDBJ databases">
        <authorList>
            <person name="Fomenkov A."/>
            <person name="Dubinina G."/>
            <person name="Grabovich M."/>
            <person name="Vincze T."/>
            <person name="Roberts R.J."/>
        </authorList>
    </citation>
    <scope>NUCLEOTIDE SEQUENCE [LARGE SCALE GENOMIC DNA]</scope>
    <source>
        <strain evidence="2 3">P</strain>
    </source>
</reference>
<evidence type="ECO:0000313" key="2">
    <source>
        <dbReference type="EMBL" id="QEN03412.1"/>
    </source>
</evidence>
<dbReference type="KEGG" id="sper:EW093_01405"/>
<dbReference type="EMBL" id="CP035807">
    <property type="protein sequence ID" value="QEN03412.1"/>
    <property type="molecule type" value="Genomic_DNA"/>
</dbReference>
<gene>
    <name evidence="2" type="ORF">EW093_01405</name>
</gene>
<proteinExistence type="predicted"/>
<protein>
    <recommendedName>
        <fullName evidence="1">IstB-like ATP-binding domain-containing protein</fullName>
    </recommendedName>
</protein>
<feature type="domain" description="IstB-like ATP-binding" evidence="1">
    <location>
        <begin position="25"/>
        <end position="155"/>
    </location>
</feature>
<dbReference type="InterPro" id="IPR027417">
    <property type="entry name" value="P-loop_NTPase"/>
</dbReference>